<dbReference type="Proteomes" id="UP000708208">
    <property type="component" value="Unassembled WGS sequence"/>
</dbReference>
<sequence length="478" mass="53777">MLSNTSVVVGLYPPTIPHKRCNLLSAWFVKGRLTAEKVQKFFTESQIPKDNAFLNLRRVWTTFLGYAFWKTDINFNISNHIRQYDYGGGLNLPVPSSADDIKEILSKLETVGWREHQSPWELLFVNSVLDSTDGSTQTCIIIRSDHVLGDGFSIYNFLDALFNKETIFPGKNSGQVKISTATKLRTFFTLPYYTVLSFVPLLFGSKIYVGKLSNDVRCSFSPGIPVKNCKDIAKFHKVSFQAVVQCVVQRAIMKALLETTISIPKNVCIRSPIPVYSSPNHPTGFVNYFTLATAELPTLFDPVSTHLIQIERNLTGMKSFSTELLYQNVTGIISAFPIAIRRVMCKFLSDFGLSYAISTFPCPIHPEYIDGLEITQMIAITGIHGSPGMTVLTAGTNQELVFGFCVDRVIFQPEETIRKLGIFVEDEINDLLKIVQENPPFENNLNDNFKDGAKDRTRQMIAELLALADQVFQKDLKY</sequence>
<dbReference type="EMBL" id="CAJVCH010072545">
    <property type="protein sequence ID" value="CAG7720666.1"/>
    <property type="molecule type" value="Genomic_DNA"/>
</dbReference>
<organism evidence="2 3">
    <name type="scientific">Allacma fusca</name>
    <dbReference type="NCBI Taxonomy" id="39272"/>
    <lineage>
        <taxon>Eukaryota</taxon>
        <taxon>Metazoa</taxon>
        <taxon>Ecdysozoa</taxon>
        <taxon>Arthropoda</taxon>
        <taxon>Hexapoda</taxon>
        <taxon>Collembola</taxon>
        <taxon>Symphypleona</taxon>
        <taxon>Sminthuridae</taxon>
        <taxon>Allacma</taxon>
    </lineage>
</organism>
<reference evidence="2" key="1">
    <citation type="submission" date="2021-06" db="EMBL/GenBank/DDBJ databases">
        <authorList>
            <person name="Hodson N. C."/>
            <person name="Mongue J. A."/>
            <person name="Jaron S. K."/>
        </authorList>
    </citation>
    <scope>NUCLEOTIDE SEQUENCE</scope>
</reference>
<evidence type="ECO:0000313" key="3">
    <source>
        <dbReference type="Proteomes" id="UP000708208"/>
    </source>
</evidence>
<evidence type="ECO:0000313" key="2">
    <source>
        <dbReference type="EMBL" id="CAG7720666.1"/>
    </source>
</evidence>
<gene>
    <name evidence="2" type="ORF">AFUS01_LOCUS9932</name>
</gene>
<dbReference type="AlphaFoldDB" id="A0A8J2JI72"/>
<dbReference type="OrthoDB" id="619536at2759"/>
<keyword evidence="3" id="KW-1185">Reference proteome</keyword>
<name>A0A8J2JI72_9HEXA</name>
<evidence type="ECO:0000259" key="1">
    <source>
        <dbReference type="Pfam" id="PF06974"/>
    </source>
</evidence>
<feature type="domain" description="O-acyltransferase WSD1 C-terminal" evidence="1">
    <location>
        <begin position="287"/>
        <end position="414"/>
    </location>
</feature>
<dbReference type="InterPro" id="IPR009721">
    <property type="entry name" value="O-acyltransferase_WSD1_C"/>
</dbReference>
<proteinExistence type="predicted"/>
<dbReference type="Pfam" id="PF06974">
    <property type="entry name" value="WS_DGAT_C"/>
    <property type="match status" value="1"/>
</dbReference>
<accession>A0A8J2JI72</accession>
<comment type="caution">
    <text evidence="2">The sequence shown here is derived from an EMBL/GenBank/DDBJ whole genome shotgun (WGS) entry which is preliminary data.</text>
</comment>
<protein>
    <recommendedName>
        <fullName evidence="1">O-acyltransferase WSD1 C-terminal domain-containing protein</fullName>
    </recommendedName>
</protein>